<dbReference type="KEGG" id="ebh:BSEPE_0963"/>
<dbReference type="STRING" id="1303921.BSEPE_0963"/>
<dbReference type="GO" id="GO:0006508">
    <property type="term" value="P:proteolysis"/>
    <property type="evidence" value="ECO:0007669"/>
    <property type="project" value="InterPro"/>
</dbReference>
<name>A0A0P0USI3_9GAMM</name>
<dbReference type="SUPFAM" id="SSF52743">
    <property type="entry name" value="Subtilisin-like"/>
    <property type="match status" value="1"/>
</dbReference>
<dbReference type="Pfam" id="PF00082">
    <property type="entry name" value="Peptidase_S8"/>
    <property type="match status" value="1"/>
</dbReference>
<dbReference type="InterPro" id="IPR036852">
    <property type="entry name" value="Peptidase_S8/S53_dom_sf"/>
</dbReference>
<dbReference type="EMBL" id="AP013042">
    <property type="protein sequence ID" value="BAS67954.1"/>
    <property type="molecule type" value="Genomic_DNA"/>
</dbReference>
<evidence type="ECO:0000259" key="1">
    <source>
        <dbReference type="Pfam" id="PF00082"/>
    </source>
</evidence>
<reference evidence="2 3" key="2">
    <citation type="journal article" date="2016" name="ISME J.">
        <title>Heterogeneous composition of key metabolic gene clusters in a vent mussel symbiont population.</title>
        <authorList>
            <person name="Ikuta T."/>
            <person name="Takaki Y."/>
            <person name="Nagai Y."/>
            <person name="Shimamura S."/>
            <person name="Tsuda M."/>
            <person name="Kawagucci S."/>
            <person name="Aoki Y."/>
            <person name="Inoue K."/>
            <person name="Teruya M."/>
            <person name="Satou K."/>
            <person name="Teruya K."/>
            <person name="Shimoji M."/>
            <person name="Tamotsu H."/>
            <person name="Hirano T."/>
            <person name="Maruyama T."/>
            <person name="Yoshida T."/>
        </authorList>
    </citation>
    <scope>NUCLEOTIDE SEQUENCE [LARGE SCALE GENOMIC DNA]</scope>
    <source>
        <strain evidence="2 3">Myojin Knoll</strain>
    </source>
</reference>
<dbReference type="PROSITE" id="PS51257">
    <property type="entry name" value="PROKAR_LIPOPROTEIN"/>
    <property type="match status" value="1"/>
</dbReference>
<evidence type="ECO:0000313" key="2">
    <source>
        <dbReference type="EMBL" id="BAS67954.1"/>
    </source>
</evidence>
<dbReference type="RefSeq" id="WP_083502982.1">
    <property type="nucleotide sequence ID" value="NZ_AP013042.1"/>
</dbReference>
<dbReference type="OrthoDB" id="5360469at2"/>
<evidence type="ECO:0000313" key="3">
    <source>
        <dbReference type="Proteomes" id="UP000067399"/>
    </source>
</evidence>
<keyword evidence="3" id="KW-1185">Reference proteome</keyword>
<feature type="domain" description="Peptidase S8/S53" evidence="1">
    <location>
        <begin position="225"/>
        <end position="324"/>
    </location>
</feature>
<dbReference type="Proteomes" id="UP000067399">
    <property type="component" value="Chromosome"/>
</dbReference>
<dbReference type="GO" id="GO:0004252">
    <property type="term" value="F:serine-type endopeptidase activity"/>
    <property type="evidence" value="ECO:0007669"/>
    <property type="project" value="InterPro"/>
</dbReference>
<dbReference type="InterPro" id="IPR000209">
    <property type="entry name" value="Peptidase_S8/S53_dom"/>
</dbReference>
<organism evidence="2 3">
    <name type="scientific">endosymbiont of Bathymodiolus septemdierum str. Myojin knoll</name>
    <dbReference type="NCBI Taxonomy" id="1303921"/>
    <lineage>
        <taxon>Bacteria</taxon>
        <taxon>Pseudomonadati</taxon>
        <taxon>Pseudomonadota</taxon>
        <taxon>Gammaproteobacteria</taxon>
        <taxon>sulfur-oxidizing symbionts</taxon>
    </lineage>
</organism>
<sequence>MSMKILITMGIIGSVLLTGCGGGSKKVIDTTGFDKTEGIADSKKGVIYLQEFLTANSASQDTVADLYTRLNIPGVEQAHKDGWTGKGKTVSILDVFNSSEDHGRIVSDIVYVTAPGITRNEFNLGALDDSAKNLKTMSSNVITTSSGYSPSSLLSDSNLNKYVEGLIVDFKASDALITVAAQHSNWSGTRDDSPGRTGRGGFVNCPNDAAMTVEKCNGWAVKGFNSNNLIYVGEVDSNNKIPPWSNQAGAAHKNQFIVTSSDYITVDSDGGAHGNSFSTPRVAGAGALTRHKFPNLSGSQTATIILNTADDLGVEGVDDVYGHGKLNIGAALAPIGSLH</sequence>
<reference evidence="2 3" key="1">
    <citation type="journal article" date="2000" name="Mar. Ecol. Prog. Ser.">
        <title>Phylogenetic characterization of endosymbionts in three hydrothermal vent mussels: influence on host distributions.</title>
        <authorList>
            <person name="Fujiwara Y."/>
            <person name="Takai K."/>
            <person name="Uematsu K."/>
            <person name="Tsuchida S."/>
            <person name="Hunt J.C."/>
            <person name="Hashimoto J."/>
        </authorList>
    </citation>
    <scope>NUCLEOTIDE SEQUENCE [LARGE SCALE GENOMIC DNA]</scope>
    <source>
        <strain evidence="2 3">Myojin Knoll</strain>
    </source>
</reference>
<proteinExistence type="predicted"/>
<dbReference type="AlphaFoldDB" id="A0A0P0USI3"/>
<dbReference type="Gene3D" id="3.40.50.200">
    <property type="entry name" value="Peptidase S8/S53 domain"/>
    <property type="match status" value="1"/>
</dbReference>
<accession>A0A0P0USI3</accession>
<protein>
    <recommendedName>
        <fullName evidence="1">Peptidase S8/S53 domain-containing protein</fullName>
    </recommendedName>
</protein>
<gene>
    <name evidence="2" type="ORF">BSEPE_0963</name>
</gene>